<keyword evidence="3" id="KW-1133">Transmembrane helix</keyword>
<evidence type="ECO:0000256" key="1">
    <source>
        <dbReference type="ARBA" id="ARBA00004241"/>
    </source>
</evidence>
<keyword evidence="3" id="KW-0472">Membrane</keyword>
<comment type="subcellular location">
    <subcellularLocation>
        <location evidence="1">Cell surface</location>
    </subcellularLocation>
</comment>
<dbReference type="OrthoDB" id="1953969at2"/>
<sequence length="126" mass="13988">MGKWHSLSHNKQDGFTLVELLAVIVILSIIVVIAVPSIGNLVEQSQIDVCEANQQQVARLYQEHMALKGITHSESLFNQFLTEYYQQPLCPTDGIYTYITDDVACSVHDQQESDNGGGSLVVGYFI</sequence>
<gene>
    <name evidence="4" type="ORF">JCM21714_4438</name>
</gene>
<dbReference type="STRING" id="1298598.JCM21714_4438"/>
<dbReference type="EMBL" id="BAVS01000044">
    <property type="protein sequence ID" value="GAE95223.1"/>
    <property type="molecule type" value="Genomic_DNA"/>
</dbReference>
<dbReference type="RefSeq" id="WP_052000849.1">
    <property type="nucleotide sequence ID" value="NZ_BAVS01000044.1"/>
</dbReference>
<organism evidence="4 5">
    <name type="scientific">Gracilibacillus boraciitolerans JCM 21714</name>
    <dbReference type="NCBI Taxonomy" id="1298598"/>
    <lineage>
        <taxon>Bacteria</taxon>
        <taxon>Bacillati</taxon>
        <taxon>Bacillota</taxon>
        <taxon>Bacilli</taxon>
        <taxon>Bacillales</taxon>
        <taxon>Bacillaceae</taxon>
        <taxon>Gracilibacillus</taxon>
    </lineage>
</organism>
<dbReference type="eggNOG" id="COG2165">
    <property type="taxonomic scope" value="Bacteria"/>
</dbReference>
<evidence type="ECO:0000313" key="5">
    <source>
        <dbReference type="Proteomes" id="UP000019102"/>
    </source>
</evidence>
<reference evidence="4 5" key="1">
    <citation type="journal article" date="2014" name="Genome Announc.">
        <title>Draft Genome Sequence of the Boron-Tolerant and Moderately Halotolerant Bacterium Gracilibacillus boraciitolerans JCM 21714T.</title>
        <authorList>
            <person name="Ahmed I."/>
            <person name="Oshima K."/>
            <person name="Suda W."/>
            <person name="Kitamura K."/>
            <person name="Iida T."/>
            <person name="Ohmori Y."/>
            <person name="Fujiwara T."/>
            <person name="Hattori M."/>
            <person name="Ohkuma M."/>
        </authorList>
    </citation>
    <scope>NUCLEOTIDE SEQUENCE [LARGE SCALE GENOMIC DNA]</scope>
    <source>
        <strain evidence="4 5">JCM 21714</strain>
    </source>
</reference>
<dbReference type="SUPFAM" id="SSF54523">
    <property type="entry name" value="Pili subunits"/>
    <property type="match status" value="1"/>
</dbReference>
<dbReference type="Pfam" id="PF07963">
    <property type="entry name" value="N_methyl"/>
    <property type="match status" value="1"/>
</dbReference>
<evidence type="ECO:0000313" key="4">
    <source>
        <dbReference type="EMBL" id="GAE95223.1"/>
    </source>
</evidence>
<protein>
    <submittedName>
        <fullName evidence="4">Late competence protein ComGC</fullName>
    </submittedName>
</protein>
<dbReference type="InterPro" id="IPR045584">
    <property type="entry name" value="Pilin-like"/>
</dbReference>
<evidence type="ECO:0000256" key="2">
    <source>
        <dbReference type="ARBA" id="ARBA00023287"/>
    </source>
</evidence>
<dbReference type="Proteomes" id="UP000019102">
    <property type="component" value="Unassembled WGS sequence"/>
</dbReference>
<dbReference type="GO" id="GO:0009986">
    <property type="term" value="C:cell surface"/>
    <property type="evidence" value="ECO:0007669"/>
    <property type="project" value="UniProtKB-SubCell"/>
</dbReference>
<evidence type="ECO:0000256" key="3">
    <source>
        <dbReference type="SAM" id="Phobius"/>
    </source>
</evidence>
<accession>W4VQN2</accession>
<feature type="transmembrane region" description="Helical" evidence="3">
    <location>
        <begin position="20"/>
        <end position="38"/>
    </location>
</feature>
<name>W4VQN2_9BACI</name>
<dbReference type="Gene3D" id="3.30.700.10">
    <property type="entry name" value="Glycoprotein, Type 4 Pilin"/>
    <property type="match status" value="1"/>
</dbReference>
<dbReference type="AlphaFoldDB" id="W4VQN2"/>
<comment type="caution">
    <text evidence="4">The sequence shown here is derived from an EMBL/GenBank/DDBJ whole genome shotgun (WGS) entry which is preliminary data.</text>
</comment>
<keyword evidence="5" id="KW-1185">Reference proteome</keyword>
<proteinExistence type="predicted"/>
<dbReference type="GO" id="GO:0030420">
    <property type="term" value="P:establishment of competence for transformation"/>
    <property type="evidence" value="ECO:0007669"/>
    <property type="project" value="UniProtKB-KW"/>
</dbReference>
<dbReference type="NCBIfam" id="TIGR02532">
    <property type="entry name" value="IV_pilin_GFxxxE"/>
    <property type="match status" value="1"/>
</dbReference>
<keyword evidence="2" id="KW-0178">Competence</keyword>
<keyword evidence="3" id="KW-0812">Transmembrane</keyword>
<dbReference type="InterPro" id="IPR012902">
    <property type="entry name" value="N_methyl_site"/>
</dbReference>